<dbReference type="Gene3D" id="3.40.50.1820">
    <property type="entry name" value="alpha/beta hydrolase"/>
    <property type="match status" value="1"/>
</dbReference>
<keyword evidence="5" id="KW-1185">Reference proteome</keyword>
<sequence>MRLQDHRLPGLHLVDHRIEVPLDWSRPESGETIEVFFREVCHINQRDADLPLLVYLQGGPGGKSPRPSENGPGWLLEAVKHFRVILPDQRGTGRSSRITATTMAAFDSPEAGADYLACFDTHAIIADLEHIRNEVYGGVSWQTLGQSYGGFLTLSYLSWAPQGLERCLVTGGIPSLTPDADKVYRLTYQRVLRKMSAFRANFPEDGPKLDAIADFIQQHQPRLPNGDPLTVRRFQTLGMLLGMGDGAERLHWLLEEAFTDDSQQELNHHFLVEVMHHTGFDENPLYAAIHEHIYATPDTPCDWAAQRQREQHSEFAESHRPLQLTGEMIYPWMFDEIHVLKPFRDAVHCLAQRRLSRPFYDPERLANNQIPVAALIYFDDMYVDAKLSVASAEAIGNLRYWITNEYEHDGLRQDDRVFKRLGELIANAS</sequence>
<keyword evidence="2 4" id="KW-0378">Hydrolase</keyword>
<protein>
    <submittedName>
        <fullName evidence="4">Alpha/beta fold hydrolase</fullName>
    </submittedName>
</protein>
<evidence type="ECO:0000313" key="4">
    <source>
        <dbReference type="EMBL" id="QEM83738.1"/>
    </source>
</evidence>
<comment type="similarity">
    <text evidence="1">Belongs to the peptidase S33 family.</text>
</comment>
<accession>A0A5C1NMS7</accession>
<evidence type="ECO:0000313" key="5">
    <source>
        <dbReference type="Proteomes" id="UP000324285"/>
    </source>
</evidence>
<dbReference type="InterPro" id="IPR029058">
    <property type="entry name" value="AB_hydrolase_fold"/>
</dbReference>
<dbReference type="PANTHER" id="PTHR43248:SF2">
    <property type="entry name" value="PROLYL AMINOPEPTIDASE"/>
    <property type="match status" value="1"/>
</dbReference>
<dbReference type="RefSeq" id="WP_149286858.1">
    <property type="nucleotide sequence ID" value="NZ_CP038437.2"/>
</dbReference>
<proteinExistence type="inferred from homology"/>
<dbReference type="PANTHER" id="PTHR43248">
    <property type="entry name" value="2-SUCCINYL-6-HYDROXY-2,4-CYCLOHEXADIENE-1-CARBOXYLATE SYNTHASE"/>
    <property type="match status" value="1"/>
</dbReference>
<reference evidence="4" key="1">
    <citation type="submission" date="2021-02" db="EMBL/GenBank/DDBJ databases">
        <title>Strain Y2R2, a novel species of the genus Halomonas.</title>
        <authorList>
            <person name="Huang H."/>
        </authorList>
    </citation>
    <scope>NUCLEOTIDE SEQUENCE</scope>
    <source>
        <strain evidence="4">Y2R2</strain>
    </source>
</reference>
<evidence type="ECO:0000256" key="1">
    <source>
        <dbReference type="ARBA" id="ARBA00010088"/>
    </source>
</evidence>
<dbReference type="PRINTS" id="PR00793">
    <property type="entry name" value="PROAMNOPTASE"/>
</dbReference>
<evidence type="ECO:0000256" key="2">
    <source>
        <dbReference type="ARBA" id="ARBA00022801"/>
    </source>
</evidence>
<dbReference type="Pfam" id="PF00561">
    <property type="entry name" value="Abhydrolase_1"/>
    <property type="match status" value="1"/>
</dbReference>
<organism evidence="4 5">
    <name type="scientific">Halomonas binhaiensis</name>
    <dbReference type="NCBI Taxonomy" id="2562282"/>
    <lineage>
        <taxon>Bacteria</taxon>
        <taxon>Pseudomonadati</taxon>
        <taxon>Pseudomonadota</taxon>
        <taxon>Gammaproteobacteria</taxon>
        <taxon>Oceanospirillales</taxon>
        <taxon>Halomonadaceae</taxon>
        <taxon>Halomonas</taxon>
    </lineage>
</organism>
<name>A0A5C1NMS7_9GAMM</name>
<dbReference type="GO" id="GO:0006508">
    <property type="term" value="P:proteolysis"/>
    <property type="evidence" value="ECO:0007669"/>
    <property type="project" value="InterPro"/>
</dbReference>
<evidence type="ECO:0000259" key="3">
    <source>
        <dbReference type="Pfam" id="PF00561"/>
    </source>
</evidence>
<dbReference type="SUPFAM" id="SSF53474">
    <property type="entry name" value="alpha/beta-Hydrolases"/>
    <property type="match status" value="1"/>
</dbReference>
<dbReference type="Proteomes" id="UP000324285">
    <property type="component" value="Chromosome"/>
</dbReference>
<dbReference type="OrthoDB" id="9796770at2"/>
<dbReference type="GO" id="GO:0008233">
    <property type="term" value="F:peptidase activity"/>
    <property type="evidence" value="ECO:0007669"/>
    <property type="project" value="InterPro"/>
</dbReference>
<feature type="domain" description="AB hydrolase-1" evidence="3">
    <location>
        <begin position="51"/>
        <end position="253"/>
    </location>
</feature>
<dbReference type="AlphaFoldDB" id="A0A5C1NMS7"/>
<dbReference type="InterPro" id="IPR051601">
    <property type="entry name" value="Serine_prot/Carboxylest_S33"/>
</dbReference>
<gene>
    <name evidence="4" type="ORF">E4T21_20825</name>
</gene>
<dbReference type="InterPro" id="IPR000073">
    <property type="entry name" value="AB_hydrolase_1"/>
</dbReference>
<dbReference type="KEGG" id="hbh:E4T21_20825"/>
<dbReference type="InterPro" id="IPR002410">
    <property type="entry name" value="Peptidase_S33"/>
</dbReference>
<dbReference type="EMBL" id="CP038437">
    <property type="protein sequence ID" value="QEM83738.1"/>
    <property type="molecule type" value="Genomic_DNA"/>
</dbReference>